<dbReference type="STRING" id="77166.U4U2U3"/>
<evidence type="ECO:0000256" key="4">
    <source>
        <dbReference type="PIRSR" id="PIRSR000915-3"/>
    </source>
</evidence>
<comment type="cofactor">
    <cofactor evidence="4">
        <name>Mg(2+)</name>
        <dbReference type="ChEBI" id="CHEBI:18420"/>
    </cofactor>
    <text evidence="4">Divalent metal ions. Mg(2+) is the most effective.</text>
</comment>
<dbReference type="Gene3D" id="3.40.50.1000">
    <property type="entry name" value="HAD superfamily/HAD-like"/>
    <property type="match status" value="2"/>
</dbReference>
<dbReference type="Proteomes" id="UP000030742">
    <property type="component" value="Unassembled WGS sequence"/>
</dbReference>
<feature type="active site" description="Nucleophile" evidence="2">
    <location>
        <position position="28"/>
    </location>
</feature>
<dbReference type="OrthoDB" id="413953at2759"/>
<dbReference type="AlphaFoldDB" id="U4U2U3"/>
<organism evidence="5 6">
    <name type="scientific">Dendroctonus ponderosae</name>
    <name type="common">Mountain pine beetle</name>
    <dbReference type="NCBI Taxonomy" id="77166"/>
    <lineage>
        <taxon>Eukaryota</taxon>
        <taxon>Metazoa</taxon>
        <taxon>Ecdysozoa</taxon>
        <taxon>Arthropoda</taxon>
        <taxon>Hexapoda</taxon>
        <taxon>Insecta</taxon>
        <taxon>Pterygota</taxon>
        <taxon>Neoptera</taxon>
        <taxon>Endopterygota</taxon>
        <taxon>Coleoptera</taxon>
        <taxon>Polyphaga</taxon>
        <taxon>Cucujiformia</taxon>
        <taxon>Curculionidae</taxon>
        <taxon>Scolytinae</taxon>
        <taxon>Dendroctonus</taxon>
    </lineage>
</organism>
<accession>U4U2U3</accession>
<sequence length="307" mass="34463">MPEMQWIPTSFEDQVKSLIESVDVVLCDIDGVLLNDSTATPGSEQFVSKLRKRGKKLAFVTNNYYQPMAVLEERLKPFEASSEEIVTPNTVLLDYLDARKFNQEIYIIGSGVTKRLLRNAGYKLIEYKDIQSEDLSEDPVELEKLLEKAEDACTKVGAVYLDMDCNNTYAALLVAEMILMQKKDILLLSGAVDDMGALDEKLKVVGPKYYIEEIERFTRKKSVGMAKPERGVSAVINSKLDIFDSGKVLMVGDNVRFDVGFAVNSGYQSCLVLTGVTTKEQVEDWSFAPELKPDYVVTNLNELCEKF</sequence>
<gene>
    <name evidence="5" type="ORF">D910_02329</name>
</gene>
<feature type="active site" description="Proton donor" evidence="2">
    <location>
        <position position="30"/>
    </location>
</feature>
<evidence type="ECO:0000256" key="2">
    <source>
        <dbReference type="PIRSR" id="PIRSR000915-1"/>
    </source>
</evidence>
<dbReference type="Pfam" id="PF13242">
    <property type="entry name" value="Hydrolase_like"/>
    <property type="match status" value="1"/>
</dbReference>
<keyword evidence="4" id="KW-0460">Magnesium</keyword>
<name>U4U2U3_DENPD</name>
<dbReference type="GO" id="GO:0046872">
    <property type="term" value="F:metal ion binding"/>
    <property type="evidence" value="ECO:0007669"/>
    <property type="project" value="UniProtKB-KW"/>
</dbReference>
<comment type="similarity">
    <text evidence="1">Belongs to the HAD-like hydrolase superfamily.</text>
</comment>
<dbReference type="NCBIfam" id="TIGR01460">
    <property type="entry name" value="HAD-SF-IIA"/>
    <property type="match status" value="1"/>
</dbReference>
<keyword evidence="1" id="KW-0378">Hydrolase</keyword>
<dbReference type="GO" id="GO:0005737">
    <property type="term" value="C:cytoplasm"/>
    <property type="evidence" value="ECO:0007669"/>
    <property type="project" value="TreeGrafter"/>
</dbReference>
<evidence type="ECO:0000313" key="6">
    <source>
        <dbReference type="Proteomes" id="UP000030742"/>
    </source>
</evidence>
<feature type="binding site" evidence="3">
    <location>
        <position position="227"/>
    </location>
    <ligand>
        <name>substrate</name>
    </ligand>
</feature>
<evidence type="ECO:0008006" key="7">
    <source>
        <dbReference type="Google" id="ProtNLM"/>
    </source>
</evidence>
<keyword evidence="4" id="KW-0479">Metal-binding</keyword>
<feature type="binding site" evidence="4">
    <location>
        <position position="28"/>
    </location>
    <ligand>
        <name>Mg(2+)</name>
        <dbReference type="ChEBI" id="CHEBI:18420"/>
    </ligand>
</feature>
<dbReference type="PANTHER" id="PTHR19288">
    <property type="entry name" value="4-NITROPHENYLPHOSPHATASE-RELATED"/>
    <property type="match status" value="1"/>
</dbReference>
<dbReference type="EMBL" id="KB631642">
    <property type="protein sequence ID" value="ERL84906.1"/>
    <property type="molecule type" value="Genomic_DNA"/>
</dbReference>
<dbReference type="SUPFAM" id="SSF56784">
    <property type="entry name" value="HAD-like"/>
    <property type="match status" value="1"/>
</dbReference>
<reference evidence="5 6" key="1">
    <citation type="journal article" date="2013" name="Genome Biol.">
        <title>Draft genome of the mountain pine beetle, Dendroctonus ponderosae Hopkins, a major forest pest.</title>
        <authorList>
            <person name="Keeling C.I."/>
            <person name="Yuen M.M."/>
            <person name="Liao N.Y."/>
            <person name="Docking T.R."/>
            <person name="Chan S.K."/>
            <person name="Taylor G.A."/>
            <person name="Palmquist D.L."/>
            <person name="Jackman S.D."/>
            <person name="Nguyen A."/>
            <person name="Li M."/>
            <person name="Henderson H."/>
            <person name="Janes J.K."/>
            <person name="Zhao Y."/>
            <person name="Pandoh P."/>
            <person name="Moore R."/>
            <person name="Sperling F.A."/>
            <person name="Huber D.P."/>
            <person name="Birol I."/>
            <person name="Jones S.J."/>
            <person name="Bohlmann J."/>
        </authorList>
    </citation>
    <scope>NUCLEOTIDE SEQUENCE</scope>
</reference>
<evidence type="ECO:0000256" key="1">
    <source>
        <dbReference type="PIRNR" id="PIRNR000915"/>
    </source>
</evidence>
<feature type="binding site" evidence="4">
    <location>
        <position position="253"/>
    </location>
    <ligand>
        <name>Mg(2+)</name>
        <dbReference type="ChEBI" id="CHEBI:18420"/>
    </ligand>
</feature>
<dbReference type="InterPro" id="IPR006357">
    <property type="entry name" value="HAD-SF_hydro_IIA"/>
</dbReference>
<dbReference type="PANTHER" id="PTHR19288:SF4">
    <property type="entry name" value="RE04130P-RELATED"/>
    <property type="match status" value="1"/>
</dbReference>
<feature type="binding site" evidence="4">
    <location>
        <position position="30"/>
    </location>
    <ligand>
        <name>Mg(2+)</name>
        <dbReference type="ChEBI" id="CHEBI:18420"/>
    </ligand>
</feature>
<dbReference type="Pfam" id="PF13344">
    <property type="entry name" value="Hydrolase_6"/>
    <property type="match status" value="1"/>
</dbReference>
<proteinExistence type="inferred from homology"/>
<protein>
    <recommendedName>
        <fullName evidence="7">4-nitrophenylphosphatase</fullName>
    </recommendedName>
</protein>
<dbReference type="GO" id="GO:0016791">
    <property type="term" value="F:phosphatase activity"/>
    <property type="evidence" value="ECO:0007669"/>
    <property type="project" value="TreeGrafter"/>
</dbReference>
<dbReference type="PIRSF" id="PIRSF000915">
    <property type="entry name" value="PGP-type_phosphatase"/>
    <property type="match status" value="1"/>
</dbReference>
<dbReference type="InterPro" id="IPR036412">
    <property type="entry name" value="HAD-like_sf"/>
</dbReference>
<evidence type="ECO:0000313" key="5">
    <source>
        <dbReference type="EMBL" id="ERL84906.1"/>
    </source>
</evidence>
<dbReference type="InterPro" id="IPR023214">
    <property type="entry name" value="HAD_sf"/>
</dbReference>
<evidence type="ECO:0000256" key="3">
    <source>
        <dbReference type="PIRSR" id="PIRSR000915-2"/>
    </source>
</evidence>